<dbReference type="InterPro" id="IPR001638">
    <property type="entry name" value="Solute-binding_3/MltF_N"/>
</dbReference>
<feature type="domain" description="Solute-binding protein family 3/N-terminal" evidence="4">
    <location>
        <begin position="55"/>
        <end position="281"/>
    </location>
</feature>
<dbReference type="Gene3D" id="3.40.190.10">
    <property type="entry name" value="Periplasmic binding protein-like II"/>
    <property type="match status" value="2"/>
</dbReference>
<dbReference type="SUPFAM" id="SSF53850">
    <property type="entry name" value="Periplasmic binding protein-like II"/>
    <property type="match status" value="1"/>
</dbReference>
<dbReference type="Proteomes" id="UP000215367">
    <property type="component" value="Unassembled WGS sequence"/>
</dbReference>
<evidence type="ECO:0000256" key="1">
    <source>
        <dbReference type="ARBA" id="ARBA00010333"/>
    </source>
</evidence>
<evidence type="ECO:0000256" key="2">
    <source>
        <dbReference type="ARBA" id="ARBA00022448"/>
    </source>
</evidence>
<evidence type="ECO:0000259" key="4">
    <source>
        <dbReference type="SMART" id="SM00062"/>
    </source>
</evidence>
<evidence type="ECO:0000256" key="3">
    <source>
        <dbReference type="ARBA" id="ARBA00022729"/>
    </source>
</evidence>
<dbReference type="InterPro" id="IPR006311">
    <property type="entry name" value="TAT_signal"/>
</dbReference>
<accession>A0A235HDG0</accession>
<keyword evidence="2" id="KW-0813">Transport</keyword>
<geneLocation type="plasmid" evidence="5">
    <name>unnamed</name>
</geneLocation>
<dbReference type="CDD" id="cd13692">
    <property type="entry name" value="PBP2_BztA"/>
    <property type="match status" value="1"/>
</dbReference>
<reference evidence="5 6" key="1">
    <citation type="submission" date="2017-07" db="EMBL/GenBank/DDBJ databases">
        <title>Whole genome sequence of Azospirillum brasilense 2A1, a potential biofertilizer strain.</title>
        <authorList>
            <person name="Fontana C.A."/>
            <person name="Toffoli L.M."/>
            <person name="Salazar S.M."/>
            <person name="Puglisi E."/>
            <person name="Pedraza R."/>
            <person name="Bassi D."/>
            <person name="Cocconcelli P.S."/>
        </authorList>
    </citation>
    <scope>NUCLEOTIDE SEQUENCE [LARGE SCALE GENOMIC DNA]</scope>
    <source>
        <strain evidence="5 6">2A1</strain>
        <plasmid evidence="5">unnamed</plasmid>
    </source>
</reference>
<evidence type="ECO:0000313" key="6">
    <source>
        <dbReference type="Proteomes" id="UP000215367"/>
    </source>
</evidence>
<dbReference type="AlphaFoldDB" id="A0A235HDG0"/>
<dbReference type="SMART" id="SM00062">
    <property type="entry name" value="PBPb"/>
    <property type="match status" value="1"/>
</dbReference>
<gene>
    <name evidence="5" type="ORF">CHT98_13285</name>
</gene>
<dbReference type="InterPro" id="IPR051455">
    <property type="entry name" value="Bact_solute-bind_prot3"/>
</dbReference>
<dbReference type="PROSITE" id="PS51318">
    <property type="entry name" value="TAT"/>
    <property type="match status" value="1"/>
</dbReference>
<comment type="caution">
    <text evidence="5">The sequence shown here is derived from an EMBL/GenBank/DDBJ whole genome shotgun (WGS) entry which is preliminary data.</text>
</comment>
<organism evidence="5 6">
    <name type="scientific">Azospirillum brasilense</name>
    <dbReference type="NCBI Taxonomy" id="192"/>
    <lineage>
        <taxon>Bacteria</taxon>
        <taxon>Pseudomonadati</taxon>
        <taxon>Pseudomonadota</taxon>
        <taxon>Alphaproteobacteria</taxon>
        <taxon>Rhodospirillales</taxon>
        <taxon>Azospirillaceae</taxon>
        <taxon>Azospirillum</taxon>
    </lineage>
</organism>
<protein>
    <submittedName>
        <fullName evidence="5">Amino acid ABC transporter substrate-binding protein</fullName>
    </submittedName>
</protein>
<dbReference type="EMBL" id="NOWT01000011">
    <property type="protein sequence ID" value="OYD83766.1"/>
    <property type="molecule type" value="Genomic_DNA"/>
</dbReference>
<keyword evidence="5" id="KW-0614">Plasmid</keyword>
<dbReference type="GO" id="GO:0006865">
    <property type="term" value="P:amino acid transport"/>
    <property type="evidence" value="ECO:0007669"/>
    <property type="project" value="TreeGrafter"/>
</dbReference>
<dbReference type="Pfam" id="PF00497">
    <property type="entry name" value="SBP_bac_3"/>
    <property type="match status" value="1"/>
</dbReference>
<name>A0A235HDG0_AZOBR</name>
<evidence type="ECO:0000313" key="5">
    <source>
        <dbReference type="EMBL" id="OYD83766.1"/>
    </source>
</evidence>
<dbReference type="PANTHER" id="PTHR30085:SF7">
    <property type="entry name" value="AMINO-ACID ABC TRANSPORTER-BINDING PROTEIN YHDW-RELATED"/>
    <property type="match status" value="1"/>
</dbReference>
<dbReference type="PANTHER" id="PTHR30085">
    <property type="entry name" value="AMINO ACID ABC TRANSPORTER PERMEASE"/>
    <property type="match status" value="1"/>
</dbReference>
<comment type="similarity">
    <text evidence="1">Belongs to the bacterial solute-binding protein 3 family.</text>
</comment>
<proteinExistence type="inferred from homology"/>
<keyword evidence="3" id="KW-0732">Signal</keyword>
<sequence length="358" mass="38463">MHNSSQSPFPSRPTARRGSLARALITGALGLAIGLAMTGAAAAGPTLDAIKARGSIKVGVGTQPGFFAPDSNGRWQGFFVDFGRALSIAVFNDPDKVQFVSSSPQQRLPALQSGEFDILLSGVTQTFTRATKLGFHFGPVVFYDGQGLLVPKKLGVSKGKDLNGATVCVQTGTTGELNITDFFRQNGIAFKPVVIEETAENQKAFASGRCDVLTQDASDLAITRTQLPKPDDYVLLPERISKEPLAPAIRYGDDQWLEIVNWAVYATIQAEELGITQANVDSFLTSGDPAIRRFLGVDPSLGEAARLDPKFAYTIIKTVGNYGEIFERNVGPATKVGLDRGHNTLWTRGGLLYAPPFR</sequence>